<name>A0A2P2MLH3_RHIMU</name>
<reference evidence="2" key="1">
    <citation type="submission" date="2018-02" db="EMBL/GenBank/DDBJ databases">
        <title>Rhizophora mucronata_Transcriptome.</title>
        <authorList>
            <person name="Meera S.P."/>
            <person name="Sreeshan A."/>
            <person name="Augustine A."/>
        </authorList>
    </citation>
    <scope>NUCLEOTIDE SEQUENCE</scope>
    <source>
        <tissue evidence="2">Leaf</tissue>
    </source>
</reference>
<keyword evidence="1" id="KW-0812">Transmembrane</keyword>
<sequence>MFSPFLVFILTNIFFLFCLSYLLISSLVKRCLACLFCAWSNTRSPQAGHLVFNNMELGLWLFQIKFSLCTASLEYTLFHIA</sequence>
<keyword evidence="1" id="KW-0472">Membrane</keyword>
<protein>
    <submittedName>
        <fullName evidence="2">Uncharacterized protein</fullName>
    </submittedName>
</protein>
<evidence type="ECO:0000313" key="2">
    <source>
        <dbReference type="EMBL" id="MBX31075.1"/>
    </source>
</evidence>
<keyword evidence="1" id="KW-1133">Transmembrane helix</keyword>
<proteinExistence type="predicted"/>
<organism evidence="2">
    <name type="scientific">Rhizophora mucronata</name>
    <name type="common">Asiatic mangrove</name>
    <dbReference type="NCBI Taxonomy" id="61149"/>
    <lineage>
        <taxon>Eukaryota</taxon>
        <taxon>Viridiplantae</taxon>
        <taxon>Streptophyta</taxon>
        <taxon>Embryophyta</taxon>
        <taxon>Tracheophyta</taxon>
        <taxon>Spermatophyta</taxon>
        <taxon>Magnoliopsida</taxon>
        <taxon>eudicotyledons</taxon>
        <taxon>Gunneridae</taxon>
        <taxon>Pentapetalae</taxon>
        <taxon>rosids</taxon>
        <taxon>fabids</taxon>
        <taxon>Malpighiales</taxon>
        <taxon>Rhizophoraceae</taxon>
        <taxon>Rhizophora</taxon>
    </lineage>
</organism>
<dbReference type="EMBL" id="GGEC01050591">
    <property type="protein sequence ID" value="MBX31075.1"/>
    <property type="molecule type" value="Transcribed_RNA"/>
</dbReference>
<dbReference type="AlphaFoldDB" id="A0A2P2MLH3"/>
<evidence type="ECO:0000256" key="1">
    <source>
        <dbReference type="SAM" id="Phobius"/>
    </source>
</evidence>
<feature type="transmembrane region" description="Helical" evidence="1">
    <location>
        <begin position="6"/>
        <end position="24"/>
    </location>
</feature>
<accession>A0A2P2MLH3</accession>